<dbReference type="InterPro" id="IPR043129">
    <property type="entry name" value="ATPase_NBD"/>
</dbReference>
<keyword evidence="5" id="KW-1185">Reference proteome</keyword>
<proteinExistence type="inferred from homology"/>
<feature type="non-terminal residue" evidence="4">
    <location>
        <position position="1"/>
    </location>
</feature>
<organism evidence="4 5">
    <name type="scientific">Pristionchus mayeri</name>
    <dbReference type="NCBI Taxonomy" id="1317129"/>
    <lineage>
        <taxon>Eukaryota</taxon>
        <taxon>Metazoa</taxon>
        <taxon>Ecdysozoa</taxon>
        <taxon>Nematoda</taxon>
        <taxon>Chromadorea</taxon>
        <taxon>Rhabditida</taxon>
        <taxon>Rhabditina</taxon>
        <taxon>Diplogasteromorpha</taxon>
        <taxon>Diplogasteroidea</taxon>
        <taxon>Neodiplogasteridae</taxon>
        <taxon>Pristionchus</taxon>
    </lineage>
</organism>
<accession>A0AAN5CH42</accession>
<dbReference type="GO" id="GO:0006071">
    <property type="term" value="P:glycerol metabolic process"/>
    <property type="evidence" value="ECO:0007669"/>
    <property type="project" value="TreeGrafter"/>
</dbReference>
<evidence type="ECO:0000256" key="3">
    <source>
        <dbReference type="ARBA" id="ARBA00022777"/>
    </source>
</evidence>
<dbReference type="PANTHER" id="PTHR10196:SF67">
    <property type="entry name" value="SEDOHEPTULOKINASE"/>
    <property type="match status" value="1"/>
</dbReference>
<evidence type="ECO:0000313" key="5">
    <source>
        <dbReference type="Proteomes" id="UP001328107"/>
    </source>
</evidence>
<dbReference type="EMBL" id="BTRK01000003">
    <property type="protein sequence ID" value="GMR44462.1"/>
    <property type="molecule type" value="Genomic_DNA"/>
</dbReference>
<dbReference type="Gene3D" id="3.30.420.40">
    <property type="match status" value="1"/>
</dbReference>
<evidence type="ECO:0000256" key="1">
    <source>
        <dbReference type="ARBA" id="ARBA00009156"/>
    </source>
</evidence>
<dbReference type="AlphaFoldDB" id="A0AAN5CH42"/>
<dbReference type="Proteomes" id="UP001328107">
    <property type="component" value="Unassembled WGS sequence"/>
</dbReference>
<comment type="caution">
    <text evidence="4">The sequence shown here is derived from an EMBL/GenBank/DDBJ whole genome shotgun (WGS) entry which is preliminary data.</text>
</comment>
<dbReference type="SUPFAM" id="SSF53067">
    <property type="entry name" value="Actin-like ATPase domain"/>
    <property type="match status" value="1"/>
</dbReference>
<sequence>PFSLGIDIGTTSVKVAAKSSTELIEQSRPHDASVGPGIQNVRKILETCRATIDDVIDALPKDVDFRAVAVSAQMHGVCTWNGREVNERDFEASISLLYTWEYGRVDEEQLREWRTAGFDVNPGYGCVTLAHLEKLGEIDEKHNRAGTIGDILVSILCGDSLTSHSMSDQMADSFGLTDGKRWIGPAAKQGHWQSLLPSIVSPEHRAGETRLFGRLERPAVVLVALGDLQATMYPLLPDENCVALNLGTSAQMAFRQSGEKDVEEYEKQLLARSTCDLRPFFNNSNVIVSASMNGGNMVQSEIEKRLGSAGNIAELLQAADSFATRNPNGPYSVSATGLFHRERGMAEPEPLQIHRTDPNDGRPISDQEAVAAVSRRVIDNMLSLTALAPHHQRVLLVGSAGYSRFAVPLRAALDKNMTGGGRIEIVKPEGSTSAAAGAAAFAWDKSGSN</sequence>
<dbReference type="GO" id="GO:0005829">
    <property type="term" value="C:cytosol"/>
    <property type="evidence" value="ECO:0007669"/>
    <property type="project" value="TreeGrafter"/>
</dbReference>
<keyword evidence="2" id="KW-0808">Transferase</keyword>
<evidence type="ECO:0000313" key="4">
    <source>
        <dbReference type="EMBL" id="GMR44462.1"/>
    </source>
</evidence>
<name>A0AAN5CH42_9BILA</name>
<dbReference type="GO" id="GO:0050277">
    <property type="term" value="F:sedoheptulokinase activity"/>
    <property type="evidence" value="ECO:0007669"/>
    <property type="project" value="TreeGrafter"/>
</dbReference>
<reference evidence="5" key="1">
    <citation type="submission" date="2022-10" db="EMBL/GenBank/DDBJ databases">
        <title>Genome assembly of Pristionchus species.</title>
        <authorList>
            <person name="Yoshida K."/>
            <person name="Sommer R.J."/>
        </authorList>
    </citation>
    <scope>NUCLEOTIDE SEQUENCE [LARGE SCALE GENOMIC DNA]</scope>
    <source>
        <strain evidence="5">RS5460</strain>
    </source>
</reference>
<gene>
    <name evidence="4" type="ORF">PMAYCL1PPCAC_14657</name>
</gene>
<protein>
    <submittedName>
        <fullName evidence="4">Uncharacterized protein</fullName>
    </submittedName>
</protein>
<evidence type="ECO:0000256" key="2">
    <source>
        <dbReference type="ARBA" id="ARBA00022679"/>
    </source>
</evidence>
<keyword evidence="3" id="KW-0418">Kinase</keyword>
<comment type="similarity">
    <text evidence="1">Belongs to the FGGY kinase family.</text>
</comment>
<dbReference type="PANTHER" id="PTHR10196">
    <property type="entry name" value="SUGAR KINASE"/>
    <property type="match status" value="1"/>
</dbReference>